<protein>
    <submittedName>
        <fullName evidence="9">Transmembrane protein</fullName>
    </submittedName>
</protein>
<organism evidence="9 10">
    <name type="scientific">Mycobacteroides abscessus</name>
    <dbReference type="NCBI Taxonomy" id="36809"/>
    <lineage>
        <taxon>Bacteria</taxon>
        <taxon>Bacillati</taxon>
        <taxon>Actinomycetota</taxon>
        <taxon>Actinomycetes</taxon>
        <taxon>Mycobacteriales</taxon>
        <taxon>Mycobacteriaceae</taxon>
        <taxon>Mycobacteroides</taxon>
    </lineage>
</organism>
<dbReference type="Proteomes" id="UP000045782">
    <property type="component" value="Unassembled WGS sequence"/>
</dbReference>
<keyword evidence="4 7" id="KW-0812">Transmembrane</keyword>
<dbReference type="RefSeq" id="WP_005063871.1">
    <property type="nucleotide sequence ID" value="NZ_AP022621.1"/>
</dbReference>
<dbReference type="InterPro" id="IPR032816">
    <property type="entry name" value="VTT_dom"/>
</dbReference>
<keyword evidence="6 7" id="KW-0472">Membrane</keyword>
<evidence type="ECO:0000256" key="7">
    <source>
        <dbReference type="RuleBase" id="RU367016"/>
    </source>
</evidence>
<proteinExistence type="inferred from homology"/>
<dbReference type="InterPro" id="IPR032818">
    <property type="entry name" value="DedA-like"/>
</dbReference>
<evidence type="ECO:0000256" key="2">
    <source>
        <dbReference type="ARBA" id="ARBA00010792"/>
    </source>
</evidence>
<comment type="similarity">
    <text evidence="2 7">Belongs to the DedA family.</text>
</comment>
<dbReference type="GO" id="GO:0005886">
    <property type="term" value="C:plasma membrane"/>
    <property type="evidence" value="ECO:0007669"/>
    <property type="project" value="UniProtKB-SubCell"/>
</dbReference>
<dbReference type="PANTHER" id="PTHR30353">
    <property type="entry name" value="INNER MEMBRANE PROTEIN DEDA-RELATED"/>
    <property type="match status" value="1"/>
</dbReference>
<evidence type="ECO:0000313" key="10">
    <source>
        <dbReference type="Proteomes" id="UP000045782"/>
    </source>
</evidence>
<evidence type="ECO:0000256" key="6">
    <source>
        <dbReference type="ARBA" id="ARBA00023136"/>
    </source>
</evidence>
<feature type="transmembrane region" description="Helical" evidence="7">
    <location>
        <begin position="21"/>
        <end position="46"/>
    </location>
</feature>
<comment type="subcellular location">
    <subcellularLocation>
        <location evidence="1 7">Cell membrane</location>
        <topology evidence="1 7">Multi-pass membrane protein</topology>
    </subcellularLocation>
</comment>
<evidence type="ECO:0000256" key="4">
    <source>
        <dbReference type="ARBA" id="ARBA00022692"/>
    </source>
</evidence>
<feature type="transmembrane region" description="Helical" evidence="7">
    <location>
        <begin position="66"/>
        <end position="90"/>
    </location>
</feature>
<dbReference type="PANTHER" id="PTHR30353:SF0">
    <property type="entry name" value="TRANSMEMBRANE PROTEIN"/>
    <property type="match status" value="1"/>
</dbReference>
<keyword evidence="5 7" id="KW-1133">Transmembrane helix</keyword>
<gene>
    <name evidence="9" type="primary">dedA_2</name>
    <name evidence="9" type="ORF">ERS075579_01852</name>
</gene>
<feature type="transmembrane region" description="Helical" evidence="7">
    <location>
        <begin position="187"/>
        <end position="209"/>
    </location>
</feature>
<name>A0A0U0ZKE3_9MYCO</name>
<dbReference type="EMBL" id="CSWP01000003">
    <property type="protein sequence ID" value="CPV47153.1"/>
    <property type="molecule type" value="Genomic_DNA"/>
</dbReference>
<evidence type="ECO:0000313" key="9">
    <source>
        <dbReference type="EMBL" id="CPV47153.1"/>
    </source>
</evidence>
<dbReference type="AlphaFoldDB" id="A0A0U0ZKE3"/>
<sequence>MDMGLVPADVMDPMYWLGEGGLFGGAVLAGVMVIVFIETGLLFPFLPGDTLLFSAGLIAAQPNSPVAIQVLAPCAALAALLGSQCGYFIGRRLGPALFKKEDARFFKQRYLTVSREFFDKHGPKTLLIAQFIGVVRTFTPVIAGMSGMRYPTFLLYNAIGSAAWGTGLTVVGYFLGNIAFVGEHLDIIILIIAILSTLPAAATAAKVYLEKRRTVTENG</sequence>
<evidence type="ECO:0000256" key="3">
    <source>
        <dbReference type="ARBA" id="ARBA00022475"/>
    </source>
</evidence>
<reference evidence="9 10" key="1">
    <citation type="submission" date="2015-03" db="EMBL/GenBank/DDBJ databases">
        <authorList>
            <person name="Murphy D."/>
        </authorList>
    </citation>
    <scope>NUCLEOTIDE SEQUENCE [LARGE SCALE GENOMIC DNA]</scope>
    <source>
        <strain evidence="9 10">PAP088</strain>
    </source>
</reference>
<feature type="transmembrane region" description="Helical" evidence="7">
    <location>
        <begin position="153"/>
        <end position="175"/>
    </location>
</feature>
<feature type="domain" description="VTT" evidence="8">
    <location>
        <begin position="46"/>
        <end position="173"/>
    </location>
</feature>
<evidence type="ECO:0000259" key="8">
    <source>
        <dbReference type="Pfam" id="PF09335"/>
    </source>
</evidence>
<evidence type="ECO:0000256" key="1">
    <source>
        <dbReference type="ARBA" id="ARBA00004651"/>
    </source>
</evidence>
<evidence type="ECO:0000256" key="5">
    <source>
        <dbReference type="ARBA" id="ARBA00022989"/>
    </source>
</evidence>
<dbReference type="Pfam" id="PF09335">
    <property type="entry name" value="VTT_dom"/>
    <property type="match status" value="1"/>
</dbReference>
<accession>A0A0U0ZKE3</accession>
<keyword evidence="3 7" id="KW-1003">Cell membrane</keyword>